<sequence length="238" mass="26758">LAEQFAELFDSAELAAVLAEFSPPCTLAQFTNSSLHSLEQQRVRLRMVARLLRDELIMQLHTFLYLLPPFSNEPVDVSAPKLLEDVGIRNMIMSAPMTNEIKGTVAKLCISLLSNSTREQVESTLAVFIGPLQSYILRLFFVGYFTDEDLSHLPARSIVLPFLSSPVWSQSDPRKEILLYASVHGLGETSALLPFLNGEHHVEDIMYRMNLERSVVVRVLDTFASVLATFSRPDFITQ</sequence>
<reference evidence="4" key="1">
    <citation type="submission" date="2016-06" db="UniProtKB">
        <authorList>
            <consortium name="WormBaseParasite"/>
        </authorList>
    </citation>
    <scope>IDENTIFICATION</scope>
</reference>
<organism evidence="3 4">
    <name type="scientific">Toxocara canis</name>
    <name type="common">Canine roundworm</name>
    <dbReference type="NCBI Taxonomy" id="6265"/>
    <lineage>
        <taxon>Eukaryota</taxon>
        <taxon>Metazoa</taxon>
        <taxon>Ecdysozoa</taxon>
        <taxon>Nematoda</taxon>
        <taxon>Chromadorea</taxon>
        <taxon>Rhabditida</taxon>
        <taxon>Spirurina</taxon>
        <taxon>Ascaridomorpha</taxon>
        <taxon>Ascaridoidea</taxon>
        <taxon>Toxocaridae</taxon>
        <taxon>Toxocara</taxon>
    </lineage>
</organism>
<evidence type="ECO:0000313" key="4">
    <source>
        <dbReference type="WBParaSite" id="TCNE_0001169301-mRNA-1"/>
    </source>
</evidence>
<dbReference type="GO" id="GO:0034198">
    <property type="term" value="P:cellular response to amino acid starvation"/>
    <property type="evidence" value="ECO:0007669"/>
    <property type="project" value="TreeGrafter"/>
</dbReference>
<dbReference type="GO" id="GO:0010508">
    <property type="term" value="P:positive regulation of autophagy"/>
    <property type="evidence" value="ECO:0007669"/>
    <property type="project" value="TreeGrafter"/>
</dbReference>
<accession>A0A183UT73</accession>
<dbReference type="Proteomes" id="UP000050794">
    <property type="component" value="Unassembled WGS sequence"/>
</dbReference>
<dbReference type="InterPro" id="IPR005365">
    <property type="entry name" value="Npr3"/>
</dbReference>
<comment type="similarity">
    <text evidence="1">Belongs to the NPR3 family.</text>
</comment>
<dbReference type="AlphaFoldDB" id="A0A183UT73"/>
<proteinExistence type="inferred from homology"/>
<evidence type="ECO:0000259" key="2">
    <source>
        <dbReference type="Pfam" id="PF24064"/>
    </source>
</evidence>
<keyword evidence="3" id="KW-1185">Reference proteome</keyword>
<dbReference type="PANTHER" id="PTHR13153:SF5">
    <property type="entry name" value="GATOR COMPLEX PROTEIN NPRL3"/>
    <property type="match status" value="1"/>
</dbReference>
<dbReference type="GO" id="GO:0038202">
    <property type="term" value="P:TORC1 signaling"/>
    <property type="evidence" value="ECO:0007669"/>
    <property type="project" value="TreeGrafter"/>
</dbReference>
<dbReference type="Pfam" id="PF24064">
    <property type="entry name" value="HTH_NPRL3"/>
    <property type="match status" value="1"/>
</dbReference>
<dbReference type="GO" id="GO:1990130">
    <property type="term" value="C:GATOR1 complex"/>
    <property type="evidence" value="ECO:0007669"/>
    <property type="project" value="TreeGrafter"/>
</dbReference>
<dbReference type="InterPro" id="IPR056603">
    <property type="entry name" value="HTH_NPRL3"/>
</dbReference>
<evidence type="ECO:0000256" key="1">
    <source>
        <dbReference type="ARBA" id="ARBA00010546"/>
    </source>
</evidence>
<protein>
    <submittedName>
        <fullName evidence="4">LisH domain-containing protein</fullName>
    </submittedName>
</protein>
<name>A0A183UT73_TOXCA</name>
<dbReference type="WBParaSite" id="TCNE_0001169301-mRNA-1">
    <property type="protein sequence ID" value="TCNE_0001169301-mRNA-1"/>
    <property type="gene ID" value="TCNE_0001169301"/>
</dbReference>
<feature type="domain" description="GATOR1 complex protein NPRL3 C-terminal HTH" evidence="2">
    <location>
        <begin position="192"/>
        <end position="227"/>
    </location>
</feature>
<dbReference type="GO" id="GO:1904262">
    <property type="term" value="P:negative regulation of TORC1 signaling"/>
    <property type="evidence" value="ECO:0007669"/>
    <property type="project" value="TreeGrafter"/>
</dbReference>
<dbReference type="PANTHER" id="PTHR13153">
    <property type="entry name" value="CGTHBA PROTEIN -14 GENE PROTEIN"/>
    <property type="match status" value="1"/>
</dbReference>
<evidence type="ECO:0000313" key="3">
    <source>
        <dbReference type="Proteomes" id="UP000050794"/>
    </source>
</evidence>